<reference evidence="7" key="2">
    <citation type="journal article" date="2016" name="Genome Announc.">
        <title>Draft Genome Sequences of Two Novel Amoeba-Resistant Intranuclear Bacteria, 'Candidatus Berkiella cookevillensis' and 'Candidatus Berkiella aquae'.</title>
        <authorList>
            <person name="Mehari Y.T."/>
            <person name="Arivett B.A."/>
            <person name="Farone A.L."/>
            <person name="Gunderson J.H."/>
            <person name="Farone M.B."/>
        </authorList>
    </citation>
    <scope>NUCLEOTIDE SEQUENCE</scope>
    <source>
        <strain evidence="7">CC99</strain>
    </source>
</reference>
<reference evidence="6" key="1">
    <citation type="submission" date="2015-09" db="EMBL/GenBank/DDBJ databases">
        <title>Draft Genome Sequences of Two Novel Amoeba-resistant Intranuclear Bacteria, Candidatus Berkiella cookevillensis and Candidatus Berkiella aquae.</title>
        <authorList>
            <person name="Mehari Y.T."/>
            <person name="Arivett B.A."/>
            <person name="Farone A.L."/>
            <person name="Gunderson J.H."/>
            <person name="Farone M.B."/>
        </authorList>
    </citation>
    <scope>NUCLEOTIDE SEQUENCE [LARGE SCALE GENOMIC DNA]</scope>
    <source>
        <strain evidence="6">CC99</strain>
    </source>
</reference>
<dbReference type="InterPro" id="IPR013762">
    <property type="entry name" value="Integrase-like_cat_sf"/>
</dbReference>
<gene>
    <name evidence="7" type="ORF">CC99x_003380</name>
    <name evidence="6" type="ORF">CC99x_01366</name>
</gene>
<evidence type="ECO:0000256" key="1">
    <source>
        <dbReference type="ARBA" id="ARBA00008857"/>
    </source>
</evidence>
<dbReference type="Gene3D" id="1.10.150.130">
    <property type="match status" value="1"/>
</dbReference>
<feature type="domain" description="Tyr recombinase" evidence="5">
    <location>
        <begin position="264"/>
        <end position="455"/>
    </location>
</feature>
<evidence type="ECO:0000259" key="5">
    <source>
        <dbReference type="PROSITE" id="PS51898"/>
    </source>
</evidence>
<dbReference type="Pfam" id="PF00589">
    <property type="entry name" value="Phage_integrase"/>
    <property type="match status" value="1"/>
</dbReference>
<keyword evidence="2" id="KW-0229">DNA integration</keyword>
<comment type="caution">
    <text evidence="6">The sequence shown here is derived from an EMBL/GenBank/DDBJ whole genome shotgun (WGS) entry which is preliminary data.</text>
</comment>
<comment type="similarity">
    <text evidence="1">Belongs to the 'phage' integrase family.</text>
</comment>
<evidence type="ECO:0000256" key="4">
    <source>
        <dbReference type="ARBA" id="ARBA00023172"/>
    </source>
</evidence>
<dbReference type="EMBL" id="LKHV01000006">
    <property type="protein sequence ID" value="KRG18483.1"/>
    <property type="molecule type" value="Genomic_DNA"/>
</dbReference>
<proteinExistence type="inferred from homology"/>
<dbReference type="GO" id="GO:0006310">
    <property type="term" value="P:DNA recombination"/>
    <property type="evidence" value="ECO:0007669"/>
    <property type="project" value="UniProtKB-KW"/>
</dbReference>
<dbReference type="CDD" id="cd01184">
    <property type="entry name" value="INT_C_like_1"/>
    <property type="match status" value="1"/>
</dbReference>
<dbReference type="AlphaFoldDB" id="A0A0Q9YR47"/>
<dbReference type="SUPFAM" id="SSF56349">
    <property type="entry name" value="DNA breaking-rejoining enzymes"/>
    <property type="match status" value="1"/>
</dbReference>
<reference evidence="7" key="3">
    <citation type="submission" date="2021-06" db="EMBL/GenBank/DDBJ databases">
        <title>Genomic Description and Analysis of Intracellular Bacteria, Candidatus Berkiella cookevillensis and Candidatus Berkiella aquae.</title>
        <authorList>
            <person name="Kidane D.T."/>
            <person name="Mehari Y.T."/>
            <person name="Rice F.C."/>
            <person name="Arivett B.A."/>
            <person name="Farone A.L."/>
            <person name="Berk S.G."/>
            <person name="Farone M.B."/>
        </authorList>
    </citation>
    <scope>NUCLEOTIDE SEQUENCE</scope>
    <source>
        <strain evidence="7">CC99</strain>
    </source>
</reference>
<evidence type="ECO:0000313" key="7">
    <source>
        <dbReference type="EMBL" id="MCS5707939.1"/>
    </source>
</evidence>
<sequence length="465" mass="53395">MRNTQYLQRSPYNVYYARFKLPQGLSHYYDKKSIKVSLKTRQPTEAKIRCYLAAGLLQSKFNDLMRWSTMNEPQFPIEQIRAVIREELEGLLVQLKDNFNSEKGTIEITPRKVNGVTHTEPQPESLQNQVVGPQLSSLISDYAQEKIRSGIWSQRTQEDNRYIGELIIKILGDVGAASIGFDEARHFKKILMALPAHMTKNEQYKGMSIDEIVATEPTQTMSITTINRALGVAASIWEYGKKNGYVKENYFKGLQLPKHKSAKEERLPFSDSDLKLLFGTEMYHTGKYQKPFHYWIPLLGLYTGCRLNELCSLTKNDVVQEGDIWYISINEAGEKRVKNKSSIRKVPLHSKLAELGFIEFAKSSHGRLFPELKKVKDNYSHYATKWFCRTYIKKCGIDDTRKVYHSFRHTVAQRLTNSNVPREIVGAILGHHDASQTTGRYGDGFSLQILKEAIEKLNIVPFKRG</sequence>
<keyword evidence="4" id="KW-0233">DNA recombination</keyword>
<evidence type="ECO:0000313" key="8">
    <source>
        <dbReference type="Proteomes" id="UP000051494"/>
    </source>
</evidence>
<dbReference type="PANTHER" id="PTHR30349:SF41">
    <property type="entry name" value="INTEGRASE_RECOMBINASE PROTEIN MJ0367-RELATED"/>
    <property type="match status" value="1"/>
</dbReference>
<dbReference type="Gene3D" id="1.10.443.10">
    <property type="entry name" value="Intergrase catalytic core"/>
    <property type="match status" value="1"/>
</dbReference>
<keyword evidence="3" id="KW-0238">DNA-binding</keyword>
<dbReference type="PROSITE" id="PS51898">
    <property type="entry name" value="TYR_RECOMBINASE"/>
    <property type="match status" value="1"/>
</dbReference>
<dbReference type="GO" id="GO:0003677">
    <property type="term" value="F:DNA binding"/>
    <property type="evidence" value="ECO:0007669"/>
    <property type="project" value="UniProtKB-KW"/>
</dbReference>
<dbReference type="Pfam" id="PF20172">
    <property type="entry name" value="DUF6538"/>
    <property type="match status" value="1"/>
</dbReference>
<protein>
    <submittedName>
        <fullName evidence="7">Site-specific integrase</fullName>
    </submittedName>
    <submittedName>
        <fullName evidence="6">Site-specific tyrosine recombinase XerC</fullName>
    </submittedName>
</protein>
<evidence type="ECO:0000256" key="2">
    <source>
        <dbReference type="ARBA" id="ARBA00022908"/>
    </source>
</evidence>
<dbReference type="InterPro" id="IPR002104">
    <property type="entry name" value="Integrase_catalytic"/>
</dbReference>
<dbReference type="InterPro" id="IPR046668">
    <property type="entry name" value="DUF6538"/>
</dbReference>
<evidence type="ECO:0000256" key="3">
    <source>
        <dbReference type="ARBA" id="ARBA00023125"/>
    </source>
</evidence>
<dbReference type="InterPro" id="IPR010998">
    <property type="entry name" value="Integrase_recombinase_N"/>
</dbReference>
<dbReference type="PANTHER" id="PTHR30349">
    <property type="entry name" value="PHAGE INTEGRASE-RELATED"/>
    <property type="match status" value="1"/>
</dbReference>
<dbReference type="Proteomes" id="UP000051494">
    <property type="component" value="Unassembled WGS sequence"/>
</dbReference>
<dbReference type="EMBL" id="LKHV02000001">
    <property type="protein sequence ID" value="MCS5707939.1"/>
    <property type="molecule type" value="Genomic_DNA"/>
</dbReference>
<organism evidence="6">
    <name type="scientific">Candidatus Berkiella cookevillensis</name>
    <dbReference type="NCBI Taxonomy" id="437022"/>
    <lineage>
        <taxon>Bacteria</taxon>
        <taxon>Pseudomonadati</taxon>
        <taxon>Pseudomonadota</taxon>
        <taxon>Gammaproteobacteria</taxon>
        <taxon>Candidatus Berkiellales</taxon>
        <taxon>Candidatus Berkiellaceae</taxon>
        <taxon>Candidatus Berkiella</taxon>
    </lineage>
</organism>
<dbReference type="STRING" id="437022.CC99x_01366"/>
<keyword evidence="8" id="KW-1185">Reference proteome</keyword>
<dbReference type="RefSeq" id="WP_083477338.1">
    <property type="nucleotide sequence ID" value="NZ_LKHV02000001.1"/>
</dbReference>
<dbReference type="PATRIC" id="fig|1590042.3.peg.1391"/>
<evidence type="ECO:0000313" key="6">
    <source>
        <dbReference type="EMBL" id="KRG18483.1"/>
    </source>
</evidence>
<dbReference type="InterPro" id="IPR011010">
    <property type="entry name" value="DNA_brk_join_enz"/>
</dbReference>
<dbReference type="OrthoDB" id="9801717at2"/>
<name>A0A0Q9YR47_9GAMM</name>
<accession>A0A0Q9YR47</accession>
<dbReference type="GO" id="GO:0015074">
    <property type="term" value="P:DNA integration"/>
    <property type="evidence" value="ECO:0007669"/>
    <property type="project" value="UniProtKB-KW"/>
</dbReference>
<dbReference type="InterPro" id="IPR050090">
    <property type="entry name" value="Tyrosine_recombinase_XerCD"/>
</dbReference>